<evidence type="ECO:0000313" key="5">
    <source>
        <dbReference type="EMBL" id="EDW96881.2"/>
    </source>
</evidence>
<dbReference type="FunFam" id="3.40.50.2000:FF:000021">
    <property type="entry name" value="UDP-glucuronosyltransferase"/>
    <property type="match status" value="1"/>
</dbReference>
<evidence type="ECO:0000256" key="2">
    <source>
        <dbReference type="ARBA" id="ARBA00022676"/>
    </source>
</evidence>
<feature type="transmembrane region" description="Helical" evidence="4">
    <location>
        <begin position="12"/>
        <end position="30"/>
    </location>
</feature>
<keyword evidence="6" id="KW-1185">Reference proteome</keyword>
<feature type="transmembrane region" description="Helical" evidence="4">
    <location>
        <begin position="498"/>
        <end position="521"/>
    </location>
</feature>
<dbReference type="Proteomes" id="UP000002282">
    <property type="component" value="Chromosome 3R"/>
</dbReference>
<keyword evidence="4" id="KW-0812">Transmembrane</keyword>
<accession>B4PLH4</accession>
<evidence type="ECO:0000256" key="3">
    <source>
        <dbReference type="ARBA" id="ARBA00022679"/>
    </source>
</evidence>
<dbReference type="Gene3D" id="3.40.50.2000">
    <property type="entry name" value="Glycogen Phosphorylase B"/>
    <property type="match status" value="1"/>
</dbReference>
<proteinExistence type="inferred from homology"/>
<dbReference type="SUPFAM" id="SSF53756">
    <property type="entry name" value="UDP-Glycosyltransferase/glycogen phosphorylase"/>
    <property type="match status" value="1"/>
</dbReference>
<keyword evidence="4" id="KW-0472">Membrane</keyword>
<dbReference type="HOGENOM" id="CLU_012949_0_2_1"/>
<sequence>MEQISEQKIPISMLLLRSIVLVVVLLPVLLDGARILGLFPIPSHSHYYHALPYLKKLASLGHEVTSVSPFPLKEPVSNIHDIPVPELFDNIEEIVGNLTNRKGTWNEYEYINKYTLTLVKKVLENDGVRREILQPGNVQFDLIIVDLWRLDALYGFAAHFDAPIIGIASFGTDWKIDELVGNVSPLSYLQSPSFNWFDLDSYGGRVAHFVDQSLAWINWHWRHEEKHEALYREYFPKIADKRPLSEITRNFAVILVNQHFTLAPPRPYAPNVIEVGGMHINKEPKALPQELEDFIQGAGEHGVIYFSLGTNVRSKNLAEDRRRILIDTFASLPQRILWKFEADELSDIPSNVLISSWFPQQDILAHPKVKLFITHGGLQSTVECIHHGKPMLGLPFFYDQFRNMEHIKALGIGLVLNYKDMTSDEFKDSILRLLTEKSFDVTARTTSGRYLDQPMNPLDTAIWWTHYVLRHKGAPYMRVAGRDLDFITYHSLDVLGTFLLGFLVTFGIVVFCVIKLLNTILNSKKTNRSSKQKVN</sequence>
<reference evidence="5 6" key="1">
    <citation type="journal article" date="2007" name="Nature">
        <title>Evolution of genes and genomes on the Drosophila phylogeny.</title>
        <authorList>
            <consortium name="Drosophila 12 Genomes Consortium"/>
            <person name="Clark A.G."/>
            <person name="Eisen M.B."/>
            <person name="Smith D.R."/>
            <person name="Bergman C.M."/>
            <person name="Oliver B."/>
            <person name="Markow T.A."/>
            <person name="Kaufman T.C."/>
            <person name="Kellis M."/>
            <person name="Gelbart W."/>
            <person name="Iyer V.N."/>
            <person name="Pollard D.A."/>
            <person name="Sackton T.B."/>
            <person name="Larracuente A.M."/>
            <person name="Singh N.D."/>
            <person name="Abad J.P."/>
            <person name="Abt D.N."/>
            <person name="Adryan B."/>
            <person name="Aguade M."/>
            <person name="Akashi H."/>
            <person name="Anderson W.W."/>
            <person name="Aquadro C.F."/>
            <person name="Ardell D.H."/>
            <person name="Arguello R."/>
            <person name="Artieri C.G."/>
            <person name="Barbash D.A."/>
            <person name="Barker D."/>
            <person name="Barsanti P."/>
            <person name="Batterham P."/>
            <person name="Batzoglou S."/>
            <person name="Begun D."/>
            <person name="Bhutkar A."/>
            <person name="Blanco E."/>
            <person name="Bosak S.A."/>
            <person name="Bradley R.K."/>
            <person name="Brand A.D."/>
            <person name="Brent M.R."/>
            <person name="Brooks A.N."/>
            <person name="Brown R.H."/>
            <person name="Butlin R.K."/>
            <person name="Caggese C."/>
            <person name="Calvi B.R."/>
            <person name="Bernardo de Carvalho A."/>
            <person name="Caspi A."/>
            <person name="Castrezana S."/>
            <person name="Celniker S.E."/>
            <person name="Chang J.L."/>
            <person name="Chapple C."/>
            <person name="Chatterji S."/>
            <person name="Chinwalla A."/>
            <person name="Civetta A."/>
            <person name="Clifton S.W."/>
            <person name="Comeron J.M."/>
            <person name="Costello J.C."/>
            <person name="Coyne J.A."/>
            <person name="Daub J."/>
            <person name="David R.G."/>
            <person name="Delcher A.L."/>
            <person name="Delehaunty K."/>
            <person name="Do C.B."/>
            <person name="Ebling H."/>
            <person name="Edwards K."/>
            <person name="Eickbush T."/>
            <person name="Evans J.D."/>
            <person name="Filipski A."/>
            <person name="Findeiss S."/>
            <person name="Freyhult E."/>
            <person name="Fulton L."/>
            <person name="Fulton R."/>
            <person name="Garcia A.C."/>
            <person name="Gardiner A."/>
            <person name="Garfield D.A."/>
            <person name="Garvin B.E."/>
            <person name="Gibson G."/>
            <person name="Gilbert D."/>
            <person name="Gnerre S."/>
            <person name="Godfrey J."/>
            <person name="Good R."/>
            <person name="Gotea V."/>
            <person name="Gravely B."/>
            <person name="Greenberg A.J."/>
            <person name="Griffiths-Jones S."/>
            <person name="Gross S."/>
            <person name="Guigo R."/>
            <person name="Gustafson E.A."/>
            <person name="Haerty W."/>
            <person name="Hahn M.W."/>
            <person name="Halligan D.L."/>
            <person name="Halpern A.L."/>
            <person name="Halter G.M."/>
            <person name="Han M.V."/>
            <person name="Heger A."/>
            <person name="Hillier L."/>
            <person name="Hinrichs A.S."/>
            <person name="Holmes I."/>
            <person name="Hoskins R.A."/>
            <person name="Hubisz M.J."/>
            <person name="Hultmark D."/>
            <person name="Huntley M.A."/>
            <person name="Jaffe D.B."/>
            <person name="Jagadeeshan S."/>
            <person name="Jeck W.R."/>
            <person name="Johnson J."/>
            <person name="Jones C.D."/>
            <person name="Jordan W.C."/>
            <person name="Karpen G.H."/>
            <person name="Kataoka E."/>
            <person name="Keightley P.D."/>
            <person name="Kheradpour P."/>
            <person name="Kirkness E.F."/>
            <person name="Koerich L.B."/>
            <person name="Kristiansen K."/>
            <person name="Kudrna D."/>
            <person name="Kulathinal R.J."/>
            <person name="Kumar S."/>
            <person name="Kwok R."/>
            <person name="Lander E."/>
            <person name="Langley C.H."/>
            <person name="Lapoint R."/>
            <person name="Lazzaro B.P."/>
            <person name="Lee S.J."/>
            <person name="Levesque L."/>
            <person name="Li R."/>
            <person name="Lin C.F."/>
            <person name="Lin M.F."/>
            <person name="Lindblad-Toh K."/>
            <person name="Llopart A."/>
            <person name="Long M."/>
            <person name="Low L."/>
            <person name="Lozovsky E."/>
            <person name="Lu J."/>
            <person name="Luo M."/>
            <person name="Machado C.A."/>
            <person name="Makalowski W."/>
            <person name="Marzo M."/>
            <person name="Matsuda M."/>
            <person name="Matzkin L."/>
            <person name="McAllister B."/>
            <person name="McBride C.S."/>
            <person name="McKernan B."/>
            <person name="McKernan K."/>
            <person name="Mendez-Lago M."/>
            <person name="Minx P."/>
            <person name="Mollenhauer M.U."/>
            <person name="Montooth K."/>
            <person name="Mount S.M."/>
            <person name="Mu X."/>
            <person name="Myers E."/>
            <person name="Negre B."/>
            <person name="Newfeld S."/>
            <person name="Nielsen R."/>
            <person name="Noor M.A."/>
            <person name="O'Grady P."/>
            <person name="Pachter L."/>
            <person name="Papaceit M."/>
            <person name="Parisi M.J."/>
            <person name="Parisi M."/>
            <person name="Parts L."/>
            <person name="Pedersen J.S."/>
            <person name="Pesole G."/>
            <person name="Phillippy A.M."/>
            <person name="Ponting C.P."/>
            <person name="Pop M."/>
            <person name="Porcelli D."/>
            <person name="Powell J.R."/>
            <person name="Prohaska S."/>
            <person name="Pruitt K."/>
            <person name="Puig M."/>
            <person name="Quesneville H."/>
            <person name="Ram K.R."/>
            <person name="Rand D."/>
            <person name="Rasmussen M.D."/>
            <person name="Reed L.K."/>
            <person name="Reenan R."/>
            <person name="Reily A."/>
            <person name="Remington K.A."/>
            <person name="Rieger T.T."/>
            <person name="Ritchie M.G."/>
            <person name="Robin C."/>
            <person name="Rogers Y.H."/>
            <person name="Rohde C."/>
            <person name="Rozas J."/>
            <person name="Rubenfield M.J."/>
            <person name="Ruiz A."/>
            <person name="Russo S."/>
            <person name="Salzberg S.L."/>
            <person name="Sanchez-Gracia A."/>
            <person name="Saranga D.J."/>
            <person name="Sato H."/>
            <person name="Schaeffer S.W."/>
            <person name="Schatz M.C."/>
            <person name="Schlenke T."/>
            <person name="Schwartz R."/>
            <person name="Segarra C."/>
            <person name="Singh R.S."/>
            <person name="Sirot L."/>
            <person name="Sirota M."/>
            <person name="Sisneros N.B."/>
            <person name="Smith C.D."/>
            <person name="Smith T.F."/>
            <person name="Spieth J."/>
            <person name="Stage D.E."/>
            <person name="Stark A."/>
            <person name="Stephan W."/>
            <person name="Strausberg R.L."/>
            <person name="Strempel S."/>
            <person name="Sturgill D."/>
            <person name="Sutton G."/>
            <person name="Sutton G.G."/>
            <person name="Tao W."/>
            <person name="Teichmann S."/>
            <person name="Tobari Y.N."/>
            <person name="Tomimura Y."/>
            <person name="Tsolas J.M."/>
            <person name="Valente V.L."/>
            <person name="Venter E."/>
            <person name="Venter J.C."/>
            <person name="Vicario S."/>
            <person name="Vieira F.G."/>
            <person name="Vilella A.J."/>
            <person name="Villasante A."/>
            <person name="Walenz B."/>
            <person name="Wang J."/>
            <person name="Wasserman M."/>
            <person name="Watts T."/>
            <person name="Wilson D."/>
            <person name="Wilson R.K."/>
            <person name="Wing R.A."/>
            <person name="Wolfner M.F."/>
            <person name="Wong A."/>
            <person name="Wong G.K."/>
            <person name="Wu C.I."/>
            <person name="Wu G."/>
            <person name="Yamamoto D."/>
            <person name="Yang H.P."/>
            <person name="Yang S.P."/>
            <person name="Yorke J.A."/>
            <person name="Yoshida K."/>
            <person name="Zdobnov E."/>
            <person name="Zhang P."/>
            <person name="Zhang Y."/>
            <person name="Zimin A.V."/>
            <person name="Baldwin J."/>
            <person name="Abdouelleil A."/>
            <person name="Abdulkadir J."/>
            <person name="Abebe A."/>
            <person name="Abera B."/>
            <person name="Abreu J."/>
            <person name="Acer S.C."/>
            <person name="Aftuck L."/>
            <person name="Alexander A."/>
            <person name="An P."/>
            <person name="Anderson E."/>
            <person name="Anderson S."/>
            <person name="Arachi H."/>
            <person name="Azer M."/>
            <person name="Bachantsang P."/>
            <person name="Barry A."/>
            <person name="Bayul T."/>
            <person name="Berlin A."/>
            <person name="Bessette D."/>
            <person name="Bloom T."/>
            <person name="Blye J."/>
            <person name="Boguslavskiy L."/>
            <person name="Bonnet C."/>
            <person name="Boukhgalter B."/>
            <person name="Bourzgui I."/>
            <person name="Brown A."/>
            <person name="Cahill P."/>
            <person name="Channer S."/>
            <person name="Cheshatsang Y."/>
            <person name="Chuda L."/>
            <person name="Citroen M."/>
            <person name="Collymore A."/>
            <person name="Cooke P."/>
            <person name="Costello M."/>
            <person name="D'Aco K."/>
            <person name="Daza R."/>
            <person name="De Haan G."/>
            <person name="DeGray S."/>
            <person name="DeMaso C."/>
            <person name="Dhargay N."/>
            <person name="Dooley K."/>
            <person name="Dooley E."/>
            <person name="Doricent M."/>
            <person name="Dorje P."/>
            <person name="Dorjee K."/>
            <person name="Dupes A."/>
            <person name="Elong R."/>
            <person name="Falk J."/>
            <person name="Farina A."/>
            <person name="Faro S."/>
            <person name="Ferguson D."/>
            <person name="Fisher S."/>
            <person name="Foley C.D."/>
            <person name="Franke A."/>
            <person name="Friedrich D."/>
            <person name="Gadbois L."/>
            <person name="Gearin G."/>
            <person name="Gearin C.R."/>
            <person name="Giannoukos G."/>
            <person name="Goode T."/>
            <person name="Graham J."/>
            <person name="Grandbois E."/>
            <person name="Grewal S."/>
            <person name="Gyaltsen K."/>
            <person name="Hafez N."/>
            <person name="Hagos B."/>
            <person name="Hall J."/>
            <person name="Henson C."/>
            <person name="Hollinger A."/>
            <person name="Honan T."/>
            <person name="Huard M.D."/>
            <person name="Hughes L."/>
            <person name="Hurhula B."/>
            <person name="Husby M.E."/>
            <person name="Kamat A."/>
            <person name="Kanga B."/>
            <person name="Kashin S."/>
            <person name="Khazanovich D."/>
            <person name="Kisner P."/>
            <person name="Lance K."/>
            <person name="Lara M."/>
            <person name="Lee W."/>
            <person name="Lennon N."/>
            <person name="Letendre F."/>
            <person name="LeVine R."/>
            <person name="Lipovsky A."/>
            <person name="Liu X."/>
            <person name="Liu J."/>
            <person name="Liu S."/>
            <person name="Lokyitsang T."/>
            <person name="Lokyitsang Y."/>
            <person name="Lubonja R."/>
            <person name="Lui A."/>
            <person name="MacDonald P."/>
            <person name="Magnisalis V."/>
            <person name="Maru K."/>
            <person name="Matthews C."/>
            <person name="McCusker W."/>
            <person name="McDonough S."/>
            <person name="Mehta T."/>
            <person name="Meldrim J."/>
            <person name="Meneus L."/>
            <person name="Mihai O."/>
            <person name="Mihalev A."/>
            <person name="Mihova T."/>
            <person name="Mittelman R."/>
            <person name="Mlenga V."/>
            <person name="Montmayeur A."/>
            <person name="Mulrain L."/>
            <person name="Navidi A."/>
            <person name="Naylor J."/>
            <person name="Negash T."/>
            <person name="Nguyen T."/>
            <person name="Nguyen N."/>
            <person name="Nicol R."/>
            <person name="Norbu C."/>
            <person name="Norbu N."/>
            <person name="Novod N."/>
            <person name="O'Neill B."/>
            <person name="Osman S."/>
            <person name="Markiewicz E."/>
            <person name="Oyono O.L."/>
            <person name="Patti C."/>
            <person name="Phunkhang P."/>
            <person name="Pierre F."/>
            <person name="Priest M."/>
            <person name="Raghuraman S."/>
            <person name="Rege F."/>
            <person name="Reyes R."/>
            <person name="Rise C."/>
            <person name="Rogov P."/>
            <person name="Ross K."/>
            <person name="Ryan E."/>
            <person name="Settipalli S."/>
            <person name="Shea T."/>
            <person name="Sherpa N."/>
            <person name="Shi L."/>
            <person name="Shih D."/>
            <person name="Sparrow T."/>
            <person name="Spaulding J."/>
            <person name="Stalker J."/>
            <person name="Stange-Thomann N."/>
            <person name="Stavropoulos S."/>
            <person name="Stone C."/>
            <person name="Strader C."/>
            <person name="Tesfaye S."/>
            <person name="Thomson T."/>
            <person name="Thoulutsang Y."/>
            <person name="Thoulutsang D."/>
            <person name="Topham K."/>
            <person name="Topping I."/>
            <person name="Tsamla T."/>
            <person name="Vassiliev H."/>
            <person name="Vo A."/>
            <person name="Wangchuk T."/>
            <person name="Wangdi T."/>
            <person name="Weiand M."/>
            <person name="Wilkinson J."/>
            <person name="Wilson A."/>
            <person name="Yadav S."/>
            <person name="Young G."/>
            <person name="Yu Q."/>
            <person name="Zembek L."/>
            <person name="Zhong D."/>
            <person name="Zimmer A."/>
            <person name="Zwirko Z."/>
            <person name="Jaffe D.B."/>
            <person name="Alvarez P."/>
            <person name="Brockman W."/>
            <person name="Butler J."/>
            <person name="Chin C."/>
            <person name="Gnerre S."/>
            <person name="Grabherr M."/>
            <person name="Kleber M."/>
            <person name="Mauceli E."/>
            <person name="MacCallum I."/>
        </authorList>
    </citation>
    <scope>NUCLEOTIDE SEQUENCE [LARGE SCALE GENOMIC DNA]</scope>
    <source>
        <strain evidence="6">Tai18E2 / Tucson 14021-0261.01</strain>
    </source>
</reference>
<comment type="similarity">
    <text evidence="1">Belongs to the UDP-glycosyltransferase family.</text>
</comment>
<keyword evidence="2 5" id="KW-0328">Glycosyltransferase</keyword>
<evidence type="ECO:0000256" key="4">
    <source>
        <dbReference type="SAM" id="Phobius"/>
    </source>
</evidence>
<organism evidence="5 6">
    <name type="scientific">Drosophila yakuba</name>
    <name type="common">Fruit fly</name>
    <dbReference type="NCBI Taxonomy" id="7245"/>
    <lineage>
        <taxon>Eukaryota</taxon>
        <taxon>Metazoa</taxon>
        <taxon>Ecdysozoa</taxon>
        <taxon>Arthropoda</taxon>
        <taxon>Hexapoda</taxon>
        <taxon>Insecta</taxon>
        <taxon>Pterygota</taxon>
        <taxon>Neoptera</taxon>
        <taxon>Endopterygota</taxon>
        <taxon>Diptera</taxon>
        <taxon>Brachycera</taxon>
        <taxon>Muscomorpha</taxon>
        <taxon>Ephydroidea</taxon>
        <taxon>Drosophilidae</taxon>
        <taxon>Drosophila</taxon>
        <taxon>Sophophora</taxon>
    </lineage>
</organism>
<evidence type="ECO:0000313" key="6">
    <source>
        <dbReference type="Proteomes" id="UP000002282"/>
    </source>
</evidence>
<dbReference type="EMBL" id="CM000160">
    <property type="protein sequence ID" value="EDW96881.2"/>
    <property type="molecule type" value="Genomic_DNA"/>
</dbReference>
<dbReference type="AlphaFoldDB" id="B4PLH4"/>
<dbReference type="Pfam" id="PF00201">
    <property type="entry name" value="UDPGT"/>
    <property type="match status" value="1"/>
</dbReference>
<dbReference type="GO" id="GO:0008194">
    <property type="term" value="F:UDP-glycosyltransferase activity"/>
    <property type="evidence" value="ECO:0007669"/>
    <property type="project" value="InterPro"/>
</dbReference>
<gene>
    <name evidence="5" type="primary">Dyak\GE24646</name>
    <name evidence="5" type="synonym">dyak_GLEANR_8322</name>
    <name evidence="5" type="synonym">GE24646</name>
    <name evidence="5" type="ORF">Dyak_GE24646</name>
</gene>
<dbReference type="OrthoDB" id="5835829at2759"/>
<keyword evidence="4" id="KW-1133">Transmembrane helix</keyword>
<dbReference type="PANTHER" id="PTHR48043:SF159">
    <property type="entry name" value="EG:EG0003.4 PROTEIN-RELATED"/>
    <property type="match status" value="1"/>
</dbReference>
<dbReference type="InterPro" id="IPR002213">
    <property type="entry name" value="UDP_glucos_trans"/>
</dbReference>
<protein>
    <submittedName>
        <fullName evidence="5">Uncharacterized protein</fullName>
    </submittedName>
</protein>
<dbReference type="eggNOG" id="KOG1192">
    <property type="taxonomic scope" value="Eukaryota"/>
</dbReference>
<dbReference type="InterPro" id="IPR050271">
    <property type="entry name" value="UDP-glycosyltransferase"/>
</dbReference>
<dbReference type="CDD" id="cd03784">
    <property type="entry name" value="GT1_Gtf-like"/>
    <property type="match status" value="1"/>
</dbReference>
<evidence type="ECO:0000256" key="1">
    <source>
        <dbReference type="ARBA" id="ARBA00009995"/>
    </source>
</evidence>
<dbReference type="PANTHER" id="PTHR48043">
    <property type="entry name" value="EG:EG0003.4 PROTEIN-RELATED"/>
    <property type="match status" value="1"/>
</dbReference>
<reference evidence="5 6" key="2">
    <citation type="journal article" date="2007" name="PLoS Biol.">
        <title>Principles of genome evolution in the Drosophila melanogaster species group.</title>
        <authorList>
            <person name="Ranz J.M."/>
            <person name="Maurin D."/>
            <person name="Chan Y.S."/>
            <person name="von Grotthuss M."/>
            <person name="Hillier L.W."/>
            <person name="Roote J."/>
            <person name="Ashburner M."/>
            <person name="Bergman C.M."/>
        </authorList>
    </citation>
    <scope>NUCLEOTIDE SEQUENCE [LARGE SCALE GENOMIC DNA]</scope>
    <source>
        <strain evidence="6">Tai18E2 / Tucson 14021-0261.01</strain>
    </source>
</reference>
<dbReference type="KEGG" id="dya:Dyak_GE24646"/>
<keyword evidence="3 5" id="KW-0808">Transferase</keyword>
<name>B4PLH4_DROYA</name>